<organism evidence="2 3">
    <name type="scientific">Methanolapillus millepedarum</name>
    <dbReference type="NCBI Taxonomy" id="3028296"/>
    <lineage>
        <taxon>Archaea</taxon>
        <taxon>Methanobacteriati</taxon>
        <taxon>Methanobacteriota</taxon>
        <taxon>Stenosarchaea group</taxon>
        <taxon>Methanomicrobia</taxon>
        <taxon>Methanosarcinales</taxon>
        <taxon>Methanosarcinaceae</taxon>
        <taxon>Methanolapillus</taxon>
    </lineage>
</organism>
<evidence type="ECO:0000256" key="1">
    <source>
        <dbReference type="SAM" id="MobiDB-lite"/>
    </source>
</evidence>
<dbReference type="RefSeq" id="WP_338102068.1">
    <property type="nucleotide sequence ID" value="NZ_CP131060.1"/>
</dbReference>
<proteinExistence type="predicted"/>
<dbReference type="EMBL" id="CP131060">
    <property type="protein sequence ID" value="WNY25713.1"/>
    <property type="molecule type" value="Genomic_DNA"/>
</dbReference>
<dbReference type="InterPro" id="IPR014229">
    <property type="entry name" value="Spore_YtfJ"/>
</dbReference>
<dbReference type="PIRSF" id="PIRSF021377">
    <property type="entry name" value="YtfJ"/>
    <property type="match status" value="1"/>
</dbReference>
<evidence type="ECO:0000313" key="2">
    <source>
        <dbReference type="EMBL" id="WNY25713.1"/>
    </source>
</evidence>
<reference evidence="2 3" key="1">
    <citation type="submission" date="2023-07" db="EMBL/GenBank/DDBJ databases">
        <title>Closed genoem sequence of Methanosarcinaceae archaeon Ac7.</title>
        <authorList>
            <person name="Poehlein A."/>
            <person name="Protasov E."/>
            <person name="Platt K."/>
            <person name="Reeh H."/>
            <person name="Daniel R."/>
            <person name="Brune A."/>
        </authorList>
    </citation>
    <scope>NUCLEOTIDE SEQUENCE [LARGE SCALE GENOMIC DNA]</scope>
    <source>
        <strain evidence="2 3">Ac7</strain>
    </source>
</reference>
<keyword evidence="3" id="KW-1185">Reference proteome</keyword>
<sequence>MTIQDVISEVTEELERIVSAKTVIGTPIEACGKTIIPVTKVSVGFASGGYEGAGKDKSDSAAKSAYGGGGGAGAKIEPVAFIILTADSSEILTVNSTQLETEILKFLEMVPAVIDKVKAMRKERQPKSKIIEVDDDCEI</sequence>
<dbReference type="GeneID" id="89230375"/>
<accession>A0AA96V5Z8</accession>
<feature type="region of interest" description="Disordered" evidence="1">
    <location>
        <begin position="51"/>
        <end position="71"/>
    </location>
</feature>
<dbReference type="AlphaFoldDB" id="A0AA96V5Z8"/>
<dbReference type="PANTHER" id="PTHR39162:SF1">
    <property type="entry name" value="SPORULATION PROTEIN YTFJ"/>
    <property type="match status" value="1"/>
</dbReference>
<name>A0AA96V5Z8_9EURY</name>
<dbReference type="Pfam" id="PF09579">
    <property type="entry name" value="Spore_YtfJ"/>
    <property type="match status" value="1"/>
</dbReference>
<protein>
    <submittedName>
        <fullName evidence="2">Spore protein YtfJ</fullName>
    </submittedName>
</protein>
<dbReference type="PANTHER" id="PTHR39162">
    <property type="entry name" value="GLL3345 PROTEIN"/>
    <property type="match status" value="1"/>
</dbReference>
<gene>
    <name evidence="2" type="primary">ytfJ</name>
    <name evidence="2" type="ORF">MsAc7_12710</name>
</gene>
<dbReference type="Proteomes" id="UP001303587">
    <property type="component" value="Chromosome"/>
</dbReference>
<evidence type="ECO:0000313" key="3">
    <source>
        <dbReference type="Proteomes" id="UP001303587"/>
    </source>
</evidence>